<dbReference type="InterPro" id="IPR004111">
    <property type="entry name" value="Repressor_TetR_C"/>
</dbReference>
<keyword evidence="1" id="KW-0805">Transcription regulation</keyword>
<dbReference type="Gene3D" id="1.10.10.60">
    <property type="entry name" value="Homeodomain-like"/>
    <property type="match status" value="1"/>
</dbReference>
<dbReference type="InterPro" id="IPR009057">
    <property type="entry name" value="Homeodomain-like_sf"/>
</dbReference>
<dbReference type="AlphaFoldDB" id="A0A1E3VXG9"/>
<evidence type="ECO:0000256" key="1">
    <source>
        <dbReference type="ARBA" id="ARBA00023015"/>
    </source>
</evidence>
<dbReference type="SUPFAM" id="SSF46689">
    <property type="entry name" value="Homeodomain-like"/>
    <property type="match status" value="1"/>
</dbReference>
<feature type="domain" description="HTH tetR-type" evidence="6">
    <location>
        <begin position="18"/>
        <end position="78"/>
    </location>
</feature>
<evidence type="ECO:0000256" key="3">
    <source>
        <dbReference type="ARBA" id="ARBA00023163"/>
    </source>
</evidence>
<evidence type="ECO:0000313" key="7">
    <source>
        <dbReference type="EMBL" id="ODR98223.1"/>
    </source>
</evidence>
<keyword evidence="8" id="KW-1185">Reference proteome</keyword>
<feature type="DNA-binding region" description="H-T-H motif" evidence="4">
    <location>
        <begin position="41"/>
        <end position="60"/>
    </location>
</feature>
<dbReference type="RefSeq" id="WP_069441443.1">
    <property type="nucleotide sequence ID" value="NZ_LPWF01000023.1"/>
</dbReference>
<dbReference type="Pfam" id="PF00440">
    <property type="entry name" value="TetR_N"/>
    <property type="match status" value="1"/>
</dbReference>
<keyword evidence="3" id="KW-0804">Transcription</keyword>
<protein>
    <submittedName>
        <fullName evidence="7">TetR family transcriptional regulator</fullName>
    </submittedName>
</protein>
<dbReference type="GO" id="GO:0003700">
    <property type="term" value="F:DNA-binding transcription factor activity"/>
    <property type="evidence" value="ECO:0007669"/>
    <property type="project" value="TreeGrafter"/>
</dbReference>
<gene>
    <name evidence="7" type="ORF">AUC69_09975</name>
</gene>
<evidence type="ECO:0000313" key="8">
    <source>
        <dbReference type="Proteomes" id="UP000094472"/>
    </source>
</evidence>
<dbReference type="SUPFAM" id="SSF48498">
    <property type="entry name" value="Tetracyclin repressor-like, C-terminal domain"/>
    <property type="match status" value="1"/>
</dbReference>
<dbReference type="InterPro" id="IPR001647">
    <property type="entry name" value="HTH_TetR"/>
</dbReference>
<proteinExistence type="predicted"/>
<evidence type="ECO:0000256" key="4">
    <source>
        <dbReference type="PROSITE-ProRule" id="PRU00335"/>
    </source>
</evidence>
<name>A0A1E3VXG9_9HYPH</name>
<dbReference type="Proteomes" id="UP000094472">
    <property type="component" value="Unassembled WGS sequence"/>
</dbReference>
<accession>A0A1E3VXG9</accession>
<dbReference type="Gene3D" id="1.10.357.10">
    <property type="entry name" value="Tetracycline Repressor, domain 2"/>
    <property type="match status" value="1"/>
</dbReference>
<evidence type="ECO:0000259" key="6">
    <source>
        <dbReference type="PROSITE" id="PS50977"/>
    </source>
</evidence>
<dbReference type="PROSITE" id="PS50977">
    <property type="entry name" value="HTH_TETR_2"/>
    <property type="match status" value="1"/>
</dbReference>
<dbReference type="PANTHER" id="PTHR30055:SF151">
    <property type="entry name" value="TRANSCRIPTIONAL REGULATORY PROTEIN"/>
    <property type="match status" value="1"/>
</dbReference>
<reference evidence="7 8" key="1">
    <citation type="journal article" date="2016" name="Environ. Microbiol.">
        <title>New Methyloceanibacter diversity from North Sea sediments includes methanotroph containing solely the soluble methane monooxygenase.</title>
        <authorList>
            <person name="Vekeman B."/>
            <person name="Kerckhof F.M."/>
            <person name="Cremers G."/>
            <person name="de Vos P."/>
            <person name="Vandamme P."/>
            <person name="Boon N."/>
            <person name="Op den Camp H.J."/>
            <person name="Heylen K."/>
        </authorList>
    </citation>
    <scope>NUCLEOTIDE SEQUENCE [LARGE SCALE GENOMIC DNA]</scope>
    <source>
        <strain evidence="7 8">R-67175</strain>
    </source>
</reference>
<dbReference type="Pfam" id="PF02909">
    <property type="entry name" value="TetR_C_1"/>
    <property type="match status" value="1"/>
</dbReference>
<evidence type="ECO:0000256" key="5">
    <source>
        <dbReference type="SAM" id="MobiDB-lite"/>
    </source>
</evidence>
<dbReference type="InterPro" id="IPR036271">
    <property type="entry name" value="Tet_transcr_reg_TetR-rel_C_sf"/>
</dbReference>
<sequence>MSTRSARKAPSRPRGPRGLDKDAILDTAFDMLSRDGEAGFSVRKLGSRIGVDPMTVLHHFGSKDELLRRIADLALSTVEPPAPSGDWRADLRKVAAAYRDLAHRHPRLFHLHFRFHATGPADHASSEVVYRALRMAGLPDAEAAGLGLAFYAFILGYALAETEGLLHPISDQDEAELQALDPLAYPATVALIPAFKALDRDTAFDASLGAFIDGVACRCDRERMACPE</sequence>
<dbReference type="EMBL" id="LPWF01000023">
    <property type="protein sequence ID" value="ODR98223.1"/>
    <property type="molecule type" value="Genomic_DNA"/>
</dbReference>
<dbReference type="GO" id="GO:0045892">
    <property type="term" value="P:negative regulation of DNA-templated transcription"/>
    <property type="evidence" value="ECO:0007669"/>
    <property type="project" value="InterPro"/>
</dbReference>
<organism evidence="7 8">
    <name type="scientific">Methyloceanibacter superfactus</name>
    <dbReference type="NCBI Taxonomy" id="1774969"/>
    <lineage>
        <taxon>Bacteria</taxon>
        <taxon>Pseudomonadati</taxon>
        <taxon>Pseudomonadota</taxon>
        <taxon>Alphaproteobacteria</taxon>
        <taxon>Hyphomicrobiales</taxon>
        <taxon>Hyphomicrobiaceae</taxon>
        <taxon>Methyloceanibacter</taxon>
    </lineage>
</organism>
<dbReference type="GO" id="GO:0000976">
    <property type="term" value="F:transcription cis-regulatory region binding"/>
    <property type="evidence" value="ECO:0007669"/>
    <property type="project" value="TreeGrafter"/>
</dbReference>
<comment type="caution">
    <text evidence="7">The sequence shown here is derived from an EMBL/GenBank/DDBJ whole genome shotgun (WGS) entry which is preliminary data.</text>
</comment>
<feature type="compositionally biased region" description="Basic residues" evidence="5">
    <location>
        <begin position="1"/>
        <end position="15"/>
    </location>
</feature>
<feature type="region of interest" description="Disordered" evidence="5">
    <location>
        <begin position="1"/>
        <end position="20"/>
    </location>
</feature>
<dbReference type="PANTHER" id="PTHR30055">
    <property type="entry name" value="HTH-TYPE TRANSCRIPTIONAL REGULATOR RUTR"/>
    <property type="match status" value="1"/>
</dbReference>
<dbReference type="InterPro" id="IPR050109">
    <property type="entry name" value="HTH-type_TetR-like_transc_reg"/>
</dbReference>
<keyword evidence="2 4" id="KW-0238">DNA-binding</keyword>
<evidence type="ECO:0000256" key="2">
    <source>
        <dbReference type="ARBA" id="ARBA00023125"/>
    </source>
</evidence>
<dbReference type="STRING" id="1774969.AUC69_09975"/>